<evidence type="ECO:0000256" key="2">
    <source>
        <dbReference type="ARBA" id="ARBA00024195"/>
    </source>
</evidence>
<dbReference type="Proteomes" id="UP000440578">
    <property type="component" value="Unassembled WGS sequence"/>
</dbReference>
<dbReference type="OrthoDB" id="6371288at2759"/>
<dbReference type="GO" id="GO:0004252">
    <property type="term" value="F:serine-type endopeptidase activity"/>
    <property type="evidence" value="ECO:0007669"/>
    <property type="project" value="InterPro"/>
</dbReference>
<dbReference type="PROSITE" id="PS50240">
    <property type="entry name" value="TRYPSIN_DOM"/>
    <property type="match status" value="1"/>
</dbReference>
<evidence type="ECO:0000313" key="4">
    <source>
        <dbReference type="EMBL" id="KAF0310148.1"/>
    </source>
</evidence>
<dbReference type="InterPro" id="IPR033116">
    <property type="entry name" value="TRYPSIN_SER"/>
</dbReference>
<accession>A0A6A4X5F0</accession>
<dbReference type="SMART" id="SM00020">
    <property type="entry name" value="Tryp_SPc"/>
    <property type="match status" value="1"/>
</dbReference>
<proteinExistence type="inferred from homology"/>
<dbReference type="Pfam" id="PF00089">
    <property type="entry name" value="Trypsin"/>
    <property type="match status" value="1"/>
</dbReference>
<dbReference type="GO" id="GO:0006508">
    <property type="term" value="P:proteolysis"/>
    <property type="evidence" value="ECO:0007669"/>
    <property type="project" value="InterPro"/>
</dbReference>
<keyword evidence="5" id="KW-1185">Reference proteome</keyword>
<dbReference type="PANTHER" id="PTHR24252:SF7">
    <property type="entry name" value="HYALIN"/>
    <property type="match status" value="1"/>
</dbReference>
<dbReference type="Gene3D" id="2.40.10.10">
    <property type="entry name" value="Trypsin-like serine proteases"/>
    <property type="match status" value="1"/>
</dbReference>
<gene>
    <name evidence="4" type="primary">DERF3</name>
    <name evidence="4" type="ORF">FJT64_018773</name>
</gene>
<evidence type="ECO:0000313" key="5">
    <source>
        <dbReference type="Proteomes" id="UP000440578"/>
    </source>
</evidence>
<dbReference type="FunFam" id="2.40.10.10:FF:000002">
    <property type="entry name" value="Transmembrane protease serine"/>
    <property type="match status" value="1"/>
</dbReference>
<feature type="domain" description="Peptidase S1" evidence="3">
    <location>
        <begin position="1"/>
        <end position="133"/>
    </location>
</feature>
<reference evidence="4 5" key="1">
    <citation type="submission" date="2019-07" db="EMBL/GenBank/DDBJ databases">
        <title>Draft genome assembly of a fouling barnacle, Amphibalanus amphitrite (Darwin, 1854): The first reference genome for Thecostraca.</title>
        <authorList>
            <person name="Kim W."/>
        </authorList>
    </citation>
    <scope>NUCLEOTIDE SEQUENCE [LARGE SCALE GENOMIC DNA]</scope>
    <source>
        <strain evidence="4">SNU_AA5</strain>
        <tissue evidence="4">Soma without cirri and trophi</tissue>
    </source>
</reference>
<dbReference type="PANTHER" id="PTHR24252">
    <property type="entry name" value="ACROSIN-RELATED"/>
    <property type="match status" value="1"/>
</dbReference>
<dbReference type="SUPFAM" id="SSF50494">
    <property type="entry name" value="Trypsin-like serine proteases"/>
    <property type="match status" value="1"/>
</dbReference>
<dbReference type="InterPro" id="IPR001254">
    <property type="entry name" value="Trypsin_dom"/>
</dbReference>
<comment type="caution">
    <text evidence="4">The sequence shown here is derived from an EMBL/GenBank/DDBJ whole genome shotgun (WGS) entry which is preliminary data.</text>
</comment>
<organism evidence="4 5">
    <name type="scientific">Amphibalanus amphitrite</name>
    <name type="common">Striped barnacle</name>
    <name type="synonym">Balanus amphitrite</name>
    <dbReference type="NCBI Taxonomy" id="1232801"/>
    <lineage>
        <taxon>Eukaryota</taxon>
        <taxon>Metazoa</taxon>
        <taxon>Ecdysozoa</taxon>
        <taxon>Arthropoda</taxon>
        <taxon>Crustacea</taxon>
        <taxon>Multicrustacea</taxon>
        <taxon>Cirripedia</taxon>
        <taxon>Thoracica</taxon>
        <taxon>Thoracicalcarea</taxon>
        <taxon>Balanomorpha</taxon>
        <taxon>Balanoidea</taxon>
        <taxon>Balanidae</taxon>
        <taxon>Amphibalaninae</taxon>
        <taxon>Amphibalanus</taxon>
    </lineage>
</organism>
<evidence type="ECO:0000256" key="1">
    <source>
        <dbReference type="ARBA" id="ARBA00023157"/>
    </source>
</evidence>
<protein>
    <submittedName>
        <fullName evidence="4">Mite allergen Der f 3</fullName>
    </submittedName>
</protein>
<dbReference type="InterPro" id="IPR043504">
    <property type="entry name" value="Peptidase_S1_PA_chymotrypsin"/>
</dbReference>
<name>A0A6A4X5F0_AMPAM</name>
<dbReference type="AlphaFoldDB" id="A0A6A4X5F0"/>
<evidence type="ECO:0000259" key="3">
    <source>
        <dbReference type="PROSITE" id="PS50240"/>
    </source>
</evidence>
<sequence>MFRRSRWQSHRALSADGVVAPAEQEGSEDVPDVLQTVTVHTISNRRCARLLDPLGPNIRKHMICAGAEDLGGGGRDTCQGDSGGPLSVRTWYRPSRHSLIGITSFGIGCARPNRPGVYTRVYSFSDWLIDNMPDASYC</sequence>
<dbReference type="EMBL" id="VIIS01000340">
    <property type="protein sequence ID" value="KAF0310148.1"/>
    <property type="molecule type" value="Genomic_DNA"/>
</dbReference>
<comment type="similarity">
    <text evidence="2">Belongs to the peptidase S1 family. CLIP subfamily.</text>
</comment>
<dbReference type="PROSITE" id="PS00135">
    <property type="entry name" value="TRYPSIN_SER"/>
    <property type="match status" value="1"/>
</dbReference>
<keyword evidence="1" id="KW-1015">Disulfide bond</keyword>
<dbReference type="InterPro" id="IPR009003">
    <property type="entry name" value="Peptidase_S1_PA"/>
</dbReference>